<dbReference type="Proteomes" id="UP000694892">
    <property type="component" value="Chromosome 9_10L"/>
</dbReference>
<keyword evidence="1" id="KW-0472">Membrane</keyword>
<name>A0A974H4L7_XENLA</name>
<feature type="transmembrane region" description="Helical" evidence="1">
    <location>
        <begin position="68"/>
        <end position="92"/>
    </location>
</feature>
<accession>A0A974H4L7</accession>
<evidence type="ECO:0000313" key="2">
    <source>
        <dbReference type="EMBL" id="OCT64713.1"/>
    </source>
</evidence>
<reference evidence="3" key="1">
    <citation type="journal article" date="2016" name="Nature">
        <title>Genome evolution in the allotetraploid frog Xenopus laevis.</title>
        <authorList>
            <person name="Session A.M."/>
            <person name="Uno Y."/>
            <person name="Kwon T."/>
            <person name="Chapman J.A."/>
            <person name="Toyoda A."/>
            <person name="Takahashi S."/>
            <person name="Fukui A."/>
            <person name="Hikosaka A."/>
            <person name="Suzuki A."/>
            <person name="Kondo M."/>
            <person name="van Heeringen S.J."/>
            <person name="Quigley I."/>
            <person name="Heinz S."/>
            <person name="Ogino H."/>
            <person name="Ochi H."/>
            <person name="Hellsten U."/>
            <person name="Lyons J.B."/>
            <person name="Simakov O."/>
            <person name="Putnam N."/>
            <person name="Stites J."/>
            <person name="Kuroki Y."/>
            <person name="Tanaka T."/>
            <person name="Michiue T."/>
            <person name="Watanabe M."/>
            <person name="Bogdanovic O."/>
            <person name="Lister R."/>
            <person name="Georgiou G."/>
            <person name="Paranjpe S.S."/>
            <person name="van Kruijsbergen I."/>
            <person name="Shu S."/>
            <person name="Carlson J."/>
            <person name="Kinoshita T."/>
            <person name="Ohta Y."/>
            <person name="Mawaribuchi S."/>
            <person name="Jenkins J."/>
            <person name="Grimwood J."/>
            <person name="Schmutz J."/>
            <person name="Mitros T."/>
            <person name="Mozaffari S.V."/>
            <person name="Suzuki Y."/>
            <person name="Haramoto Y."/>
            <person name="Yamamoto T.S."/>
            <person name="Takagi C."/>
            <person name="Heald R."/>
            <person name="Miller K."/>
            <person name="Haudenschild C."/>
            <person name="Kitzman J."/>
            <person name="Nakayama T."/>
            <person name="Izutsu Y."/>
            <person name="Robert J."/>
            <person name="Fortriede J."/>
            <person name="Burns K."/>
            <person name="Lotay V."/>
            <person name="Karimi K."/>
            <person name="Yasuoka Y."/>
            <person name="Dichmann D.S."/>
            <person name="Flajnik M.F."/>
            <person name="Houston D.W."/>
            <person name="Shendure J."/>
            <person name="DuPasquier L."/>
            <person name="Vize P.D."/>
            <person name="Zorn A.M."/>
            <person name="Ito M."/>
            <person name="Marcotte E.M."/>
            <person name="Wallingford J.B."/>
            <person name="Ito Y."/>
            <person name="Asashima M."/>
            <person name="Ueno N."/>
            <person name="Matsuda Y."/>
            <person name="Veenstra G.J."/>
            <person name="Fujiyama A."/>
            <person name="Harland R.M."/>
            <person name="Taira M."/>
            <person name="Rokhsar D.S."/>
        </authorList>
    </citation>
    <scope>NUCLEOTIDE SEQUENCE [LARGE SCALE GENOMIC DNA]</scope>
    <source>
        <strain evidence="3">J</strain>
    </source>
</reference>
<dbReference type="AlphaFoldDB" id="A0A974H4L7"/>
<evidence type="ECO:0000256" key="1">
    <source>
        <dbReference type="SAM" id="Phobius"/>
    </source>
</evidence>
<sequence length="111" mass="12939">MNRIEGRRNQDVTGNSLVLVMLLCTYSGKTPALHRKETRSKRSRQLVVMPLCSCSWKMTAKLKLHKNFVLYISLYFLQFQDLYLRSLISIFISMKFVSFHVKPHSLTARAT</sequence>
<proteinExistence type="predicted"/>
<keyword evidence="1" id="KW-0812">Transmembrane</keyword>
<protein>
    <submittedName>
        <fullName evidence="2">Uncharacterized protein</fullName>
    </submittedName>
</protein>
<keyword evidence="1" id="KW-1133">Transmembrane helix</keyword>
<evidence type="ECO:0000313" key="3">
    <source>
        <dbReference type="Proteomes" id="UP000694892"/>
    </source>
</evidence>
<dbReference type="EMBL" id="CM004482">
    <property type="protein sequence ID" value="OCT64713.1"/>
    <property type="molecule type" value="Genomic_DNA"/>
</dbReference>
<gene>
    <name evidence="2" type="ORF">XELAEV_18045810mg</name>
</gene>
<organism evidence="2 3">
    <name type="scientific">Xenopus laevis</name>
    <name type="common">African clawed frog</name>
    <dbReference type="NCBI Taxonomy" id="8355"/>
    <lineage>
        <taxon>Eukaryota</taxon>
        <taxon>Metazoa</taxon>
        <taxon>Chordata</taxon>
        <taxon>Craniata</taxon>
        <taxon>Vertebrata</taxon>
        <taxon>Euteleostomi</taxon>
        <taxon>Amphibia</taxon>
        <taxon>Batrachia</taxon>
        <taxon>Anura</taxon>
        <taxon>Pipoidea</taxon>
        <taxon>Pipidae</taxon>
        <taxon>Xenopodinae</taxon>
        <taxon>Xenopus</taxon>
        <taxon>Xenopus</taxon>
    </lineage>
</organism>